<gene>
    <name evidence="2" type="ORF">V9T40_001479</name>
</gene>
<comment type="caution">
    <text evidence="2">The sequence shown here is derived from an EMBL/GenBank/DDBJ whole genome shotgun (WGS) entry which is preliminary data.</text>
</comment>
<dbReference type="InterPro" id="IPR032675">
    <property type="entry name" value="LRR_dom_sf"/>
</dbReference>
<dbReference type="EMBL" id="JBBCAQ010000019">
    <property type="protein sequence ID" value="KAK7595046.1"/>
    <property type="molecule type" value="Genomic_DNA"/>
</dbReference>
<dbReference type="SMART" id="SM00256">
    <property type="entry name" value="FBOX"/>
    <property type="match status" value="1"/>
</dbReference>
<proteinExistence type="predicted"/>
<protein>
    <recommendedName>
        <fullName evidence="1">F-box domain-containing protein</fullName>
    </recommendedName>
</protein>
<evidence type="ECO:0000313" key="2">
    <source>
        <dbReference type="EMBL" id="KAK7595046.1"/>
    </source>
</evidence>
<dbReference type="AlphaFoldDB" id="A0AAN9TMC9"/>
<dbReference type="SUPFAM" id="SSF81383">
    <property type="entry name" value="F-box domain"/>
    <property type="match status" value="1"/>
</dbReference>
<dbReference type="Proteomes" id="UP001367676">
    <property type="component" value="Unassembled WGS sequence"/>
</dbReference>
<accession>A0AAN9TMC9</accession>
<dbReference type="PANTHER" id="PTHR38926:SF5">
    <property type="entry name" value="F-BOX AND LEUCINE-RICH REPEAT PROTEIN 6"/>
    <property type="match status" value="1"/>
</dbReference>
<organism evidence="2 3">
    <name type="scientific">Parthenolecanium corni</name>
    <dbReference type="NCBI Taxonomy" id="536013"/>
    <lineage>
        <taxon>Eukaryota</taxon>
        <taxon>Metazoa</taxon>
        <taxon>Ecdysozoa</taxon>
        <taxon>Arthropoda</taxon>
        <taxon>Hexapoda</taxon>
        <taxon>Insecta</taxon>
        <taxon>Pterygota</taxon>
        <taxon>Neoptera</taxon>
        <taxon>Paraneoptera</taxon>
        <taxon>Hemiptera</taxon>
        <taxon>Sternorrhyncha</taxon>
        <taxon>Coccoidea</taxon>
        <taxon>Coccidae</taxon>
        <taxon>Parthenolecanium</taxon>
    </lineage>
</organism>
<dbReference type="Gene3D" id="1.20.1280.50">
    <property type="match status" value="1"/>
</dbReference>
<name>A0AAN9TMC9_9HEMI</name>
<dbReference type="PANTHER" id="PTHR38926">
    <property type="entry name" value="F-BOX DOMAIN CONTAINING PROTEIN, EXPRESSED"/>
    <property type="match status" value="1"/>
</dbReference>
<evidence type="ECO:0000259" key="1">
    <source>
        <dbReference type="PROSITE" id="PS50181"/>
    </source>
</evidence>
<dbReference type="PROSITE" id="PS50181">
    <property type="entry name" value="FBOX"/>
    <property type="match status" value="1"/>
</dbReference>
<dbReference type="Pfam" id="PF12937">
    <property type="entry name" value="F-box-like"/>
    <property type="match status" value="1"/>
</dbReference>
<feature type="domain" description="F-box" evidence="1">
    <location>
        <begin position="1"/>
        <end position="47"/>
    </location>
</feature>
<dbReference type="InterPro" id="IPR001810">
    <property type="entry name" value="F-box_dom"/>
</dbReference>
<keyword evidence="3" id="KW-1185">Reference proteome</keyword>
<reference evidence="2 3" key="1">
    <citation type="submission" date="2024-03" db="EMBL/GenBank/DDBJ databases">
        <title>Adaptation during the transition from Ophiocordyceps entomopathogen to insect associate is accompanied by gene loss and intensified selection.</title>
        <authorList>
            <person name="Ward C.M."/>
            <person name="Onetto C.A."/>
            <person name="Borneman A.R."/>
        </authorList>
    </citation>
    <scope>NUCLEOTIDE SEQUENCE [LARGE SCALE GENOMIC DNA]</scope>
    <source>
        <strain evidence="2">AWRI1</strain>
        <tissue evidence="2">Single Adult Female</tissue>
    </source>
</reference>
<dbReference type="SUPFAM" id="SSF52047">
    <property type="entry name" value="RNI-like"/>
    <property type="match status" value="1"/>
</dbReference>
<dbReference type="InterPro" id="IPR036047">
    <property type="entry name" value="F-box-like_dom_sf"/>
</dbReference>
<dbReference type="Gene3D" id="3.80.10.10">
    <property type="entry name" value="Ribonuclease Inhibitor"/>
    <property type="match status" value="1"/>
</dbReference>
<evidence type="ECO:0000313" key="3">
    <source>
        <dbReference type="Proteomes" id="UP001367676"/>
    </source>
</evidence>
<sequence>MASLSKLPPKVLLRIFALLDLNDLVSIARVNKNFKMVAEDASLYHDLYLHRRHRLDDVISVLRRQRQAIRSCKMEEIADSNTILQHISKCPNLRKLKLVECDGERGIKEAIFQALFSSTPIREFSLKHCELESFPRLALNQATSLMVIDNTSYQYPLEYVQELLLAIDRNCQTIESLKLCIDNVSADDQNQLFDRIERCERLHTLQFQYPHVDAISERNFRKLFRLQNLHSLSVVVGGDTDEKAYQEFVARPCVDKLRKLELGGEISRLLPTILQKCPQLEILRLTCLAKPFLSIGNEQLLQMLSASKRLRDISLKSISVSNLRQAILQLPARLPQLQHIEIEVDSLTGDKSQEQSKERSSETPLKIEFNLLPNFALETQNLETSTVYVLFRSEELLKFITSGTVF</sequence>